<keyword evidence="3" id="KW-0812">Transmembrane</keyword>
<sequence>MKEKMTTASYRFGTCSLRVAAREFRRDGVRIDLSPRIFDCLTYLIQHRDRAIGRDELLAAVWGKADIGEAVLVKTILAVRRAIGDTAEAQMFVRTIPRFGYHWVGPVEVLRDGEDPPRTDPSRQRRQRVGRAVAMAVLLTIMAVAGVSWIRHRVPPGAETAPASGDMSAVVVLPVDVDGQGDDAWLRLGLMDLLSNRLRDGGLTVAPSDSVVRLLGANGSAALDSEKLLAATGGGITVRSVARRDADGWLLRASWQVQDGTERAVEARAADAITAGRRIADLLLDLQGTAVPRDALADREVPLDELLQRLEAARLTDDLEQARELLAQATPALRGSPEIRMRQAQIDIRAGRFDDAVTTLTAVLAELPAETRLNLRVQALNLLGIATQRVGQLDASVMWFSQAVTMLQSHPKPILLARVLTGRGGSLALLRRQAEAAEDFARARVHFRLAGDLLSIAWIEANEGTLNMDRGRLDSAIPQLEQAASAFRRAGFLNEEISTSANLTQAQLMRMKPVDALAASDTALRPGRSLNDSGVLAHFNLWRLHALTATGRLTEARLLADRLIEMREDPEAALFQSVGHGLLGQIDYAQEQYARAEDQARRAVAGLEGMDRYWSLRADAWLLLIRAQRAADPARAALEADAFLRWAATGPHEGQSLISLVRAEQAAADPRDPSAAYRHYEDAMAKADALGIPSLIAEVAQSYGNVLIARGDLQRAITIVGKTARWASGDYGCAVLQAQLYLALGDHGDALREARAWAVDLAGERLLPAALREPASAEATAHATDVLRRP</sequence>
<dbReference type="STRING" id="1300342.I596_2910"/>
<dbReference type="SUPFAM" id="SSF46894">
    <property type="entry name" value="C-terminal effector domain of the bipartite response regulators"/>
    <property type="match status" value="1"/>
</dbReference>
<dbReference type="GO" id="GO:0003677">
    <property type="term" value="F:DNA binding"/>
    <property type="evidence" value="ECO:0007669"/>
    <property type="project" value="UniProtKB-UniRule"/>
</dbReference>
<evidence type="ECO:0000256" key="3">
    <source>
        <dbReference type="SAM" id="Phobius"/>
    </source>
</evidence>
<dbReference type="PANTHER" id="PTHR47691:SF3">
    <property type="entry name" value="HTH-TYPE TRANSCRIPTIONAL REGULATOR RV0890C-RELATED"/>
    <property type="match status" value="1"/>
</dbReference>
<accession>A0A160DY22</accession>
<evidence type="ECO:0000256" key="2">
    <source>
        <dbReference type="PROSITE-ProRule" id="PRU01091"/>
    </source>
</evidence>
<dbReference type="Proteomes" id="UP000076830">
    <property type="component" value="Chromosome"/>
</dbReference>
<evidence type="ECO:0000256" key="1">
    <source>
        <dbReference type="ARBA" id="ARBA00023125"/>
    </source>
</evidence>
<dbReference type="CDD" id="cd00383">
    <property type="entry name" value="trans_reg_C"/>
    <property type="match status" value="1"/>
</dbReference>
<feature type="DNA-binding region" description="OmpR/PhoB-type" evidence="2">
    <location>
        <begin position="7"/>
        <end position="105"/>
    </location>
</feature>
<dbReference type="InterPro" id="IPR016032">
    <property type="entry name" value="Sig_transdc_resp-reg_C-effctor"/>
</dbReference>
<dbReference type="EMBL" id="CP015249">
    <property type="protein sequence ID" value="ANB18903.1"/>
    <property type="molecule type" value="Genomic_DNA"/>
</dbReference>
<dbReference type="AlphaFoldDB" id="A0A160DY22"/>
<proteinExistence type="predicted"/>
<dbReference type="SMART" id="SM00862">
    <property type="entry name" value="Trans_reg_C"/>
    <property type="match status" value="1"/>
</dbReference>
<gene>
    <name evidence="5" type="ORF">I596_2910</name>
</gene>
<dbReference type="Pfam" id="PF00486">
    <property type="entry name" value="Trans_reg_C"/>
    <property type="match status" value="1"/>
</dbReference>
<dbReference type="PROSITE" id="PS51755">
    <property type="entry name" value="OMPR_PHOB"/>
    <property type="match status" value="1"/>
</dbReference>
<dbReference type="GO" id="GO:0006355">
    <property type="term" value="P:regulation of DNA-templated transcription"/>
    <property type="evidence" value="ECO:0007669"/>
    <property type="project" value="InterPro"/>
</dbReference>
<keyword evidence="3" id="KW-0472">Membrane</keyword>
<name>A0A160DY22_9GAMM</name>
<dbReference type="GO" id="GO:0000160">
    <property type="term" value="P:phosphorelay signal transduction system"/>
    <property type="evidence" value="ECO:0007669"/>
    <property type="project" value="InterPro"/>
</dbReference>
<keyword evidence="3" id="KW-1133">Transmembrane helix</keyword>
<evidence type="ECO:0000259" key="4">
    <source>
        <dbReference type="PROSITE" id="PS51755"/>
    </source>
</evidence>
<protein>
    <submittedName>
        <fullName evidence="5">Transcriptional regulatory protein, HTH DNA binding domain</fullName>
    </submittedName>
</protein>
<keyword evidence="1 2" id="KW-0238">DNA-binding</keyword>
<organism evidence="5 6">
    <name type="scientific">Dokdonella koreensis DS-123</name>
    <dbReference type="NCBI Taxonomy" id="1300342"/>
    <lineage>
        <taxon>Bacteria</taxon>
        <taxon>Pseudomonadati</taxon>
        <taxon>Pseudomonadota</taxon>
        <taxon>Gammaproteobacteria</taxon>
        <taxon>Lysobacterales</taxon>
        <taxon>Rhodanobacteraceae</taxon>
        <taxon>Dokdonella</taxon>
    </lineage>
</organism>
<dbReference type="Gene3D" id="1.25.40.10">
    <property type="entry name" value="Tetratricopeptide repeat domain"/>
    <property type="match status" value="2"/>
</dbReference>
<feature type="transmembrane region" description="Helical" evidence="3">
    <location>
        <begin position="132"/>
        <end position="150"/>
    </location>
</feature>
<dbReference type="InterPro" id="IPR001867">
    <property type="entry name" value="OmpR/PhoB-type_DNA-bd"/>
</dbReference>
<keyword evidence="6" id="KW-1185">Reference proteome</keyword>
<dbReference type="InterPro" id="IPR036388">
    <property type="entry name" value="WH-like_DNA-bd_sf"/>
</dbReference>
<evidence type="ECO:0000313" key="6">
    <source>
        <dbReference type="Proteomes" id="UP000076830"/>
    </source>
</evidence>
<dbReference type="KEGG" id="dko:I596_2910"/>
<dbReference type="SUPFAM" id="SSF48452">
    <property type="entry name" value="TPR-like"/>
    <property type="match status" value="3"/>
</dbReference>
<evidence type="ECO:0000313" key="5">
    <source>
        <dbReference type="EMBL" id="ANB18903.1"/>
    </source>
</evidence>
<feature type="domain" description="OmpR/PhoB-type" evidence="4">
    <location>
        <begin position="7"/>
        <end position="105"/>
    </location>
</feature>
<dbReference type="Gene3D" id="1.10.10.10">
    <property type="entry name" value="Winged helix-like DNA-binding domain superfamily/Winged helix DNA-binding domain"/>
    <property type="match status" value="1"/>
</dbReference>
<dbReference type="PANTHER" id="PTHR47691">
    <property type="entry name" value="REGULATOR-RELATED"/>
    <property type="match status" value="1"/>
</dbReference>
<reference evidence="5 6" key="1">
    <citation type="submission" date="2016-04" db="EMBL/GenBank/DDBJ databases">
        <title>Complete genome sequence of Dokdonella koreensis DS-123T.</title>
        <authorList>
            <person name="Kim J.F."/>
            <person name="Lee H."/>
            <person name="Kwak M.-J."/>
        </authorList>
    </citation>
    <scope>NUCLEOTIDE SEQUENCE [LARGE SCALE GENOMIC DNA]</scope>
    <source>
        <strain evidence="5 6">DS-123</strain>
    </source>
</reference>
<dbReference type="InterPro" id="IPR011990">
    <property type="entry name" value="TPR-like_helical_dom_sf"/>
</dbReference>